<dbReference type="RefSeq" id="WP_204043211.1">
    <property type="nucleotide sequence ID" value="NZ_BOOA01000041.1"/>
</dbReference>
<accession>A0A919QFP1</accession>
<protein>
    <recommendedName>
        <fullName evidence="3">Alanine-rich protein</fullName>
    </recommendedName>
</protein>
<proteinExistence type="predicted"/>
<evidence type="ECO:0000313" key="1">
    <source>
        <dbReference type="EMBL" id="GIH26535.1"/>
    </source>
</evidence>
<organism evidence="1 2">
    <name type="scientific">Acrocarpospora phusangensis</name>
    <dbReference type="NCBI Taxonomy" id="1070424"/>
    <lineage>
        <taxon>Bacteria</taxon>
        <taxon>Bacillati</taxon>
        <taxon>Actinomycetota</taxon>
        <taxon>Actinomycetes</taxon>
        <taxon>Streptosporangiales</taxon>
        <taxon>Streptosporangiaceae</taxon>
        <taxon>Acrocarpospora</taxon>
    </lineage>
</organism>
<gene>
    <name evidence="1" type="ORF">Aph01nite_48450</name>
</gene>
<name>A0A919QFP1_9ACTN</name>
<evidence type="ECO:0000313" key="2">
    <source>
        <dbReference type="Proteomes" id="UP000640052"/>
    </source>
</evidence>
<dbReference type="AlphaFoldDB" id="A0A919QFP1"/>
<comment type="caution">
    <text evidence="1">The sequence shown here is derived from an EMBL/GenBank/DDBJ whole genome shotgun (WGS) entry which is preliminary data.</text>
</comment>
<keyword evidence="2" id="KW-1185">Reference proteome</keyword>
<dbReference type="Proteomes" id="UP000640052">
    <property type="component" value="Unassembled WGS sequence"/>
</dbReference>
<dbReference type="Gene3D" id="3.20.20.80">
    <property type="entry name" value="Glycosidases"/>
    <property type="match status" value="1"/>
</dbReference>
<reference evidence="1" key="1">
    <citation type="submission" date="2021-01" db="EMBL/GenBank/DDBJ databases">
        <title>Whole genome shotgun sequence of Acrocarpospora phusangensis NBRC 108782.</title>
        <authorList>
            <person name="Komaki H."/>
            <person name="Tamura T."/>
        </authorList>
    </citation>
    <scope>NUCLEOTIDE SEQUENCE</scope>
    <source>
        <strain evidence="1">NBRC 108782</strain>
    </source>
</reference>
<dbReference type="EMBL" id="BOOA01000041">
    <property type="protein sequence ID" value="GIH26535.1"/>
    <property type="molecule type" value="Genomic_DNA"/>
</dbReference>
<evidence type="ECO:0008006" key="3">
    <source>
        <dbReference type="Google" id="ProtNLM"/>
    </source>
</evidence>
<sequence length="364" mass="38271">MNFGYVFPWDIVGDPAAPERLAATGVDAIALAVSYHSTRAATPFHPAHRVLEVSHSAFYLPVRRSAFGALVPRNLSWTAPDAFIQARDALRAAGLPVHAWTVLTHNSLLGDAHPGLTVRNAFGDMYPHALCPAHEDVVEYCARLVAEVAELGEPDGIILEACGPMGVTHQSVHDKTPAADWDPTQAALLSLCFCTACVRKYPDTLRARVRAAVDAPAPDSSLEGVLGELAGPVREARLNLTATLLHSVTAATNLSIRLHASADPWATGSFSPLTDSTSGRGLGGVVALCWGSDEEATANVAQLVEPGRRLGAYTTILPPKAVCPESLGRTFRALGEAGADELHVYHLGLASPGRLAALAGALKG</sequence>